<proteinExistence type="predicted"/>
<dbReference type="Proteomes" id="UP000000268">
    <property type="component" value="Chromosome"/>
</dbReference>
<name>B0CER2_ACAM1</name>
<evidence type="ECO:0000313" key="2">
    <source>
        <dbReference type="Proteomes" id="UP000000268"/>
    </source>
</evidence>
<dbReference type="AlphaFoldDB" id="B0CER2"/>
<reference evidence="1 2" key="1">
    <citation type="journal article" date="2008" name="Proc. Natl. Acad. Sci. U.S.A.">
        <title>Niche adaptation and genome expansion in the chlorophyll d-producing cyanobacterium Acaryochloris marina.</title>
        <authorList>
            <person name="Swingley W.D."/>
            <person name="Chen M."/>
            <person name="Cheung P.C."/>
            <person name="Conrad A.L."/>
            <person name="Dejesa L.C."/>
            <person name="Hao J."/>
            <person name="Honchak B.M."/>
            <person name="Karbach L.E."/>
            <person name="Kurdoglu A."/>
            <person name="Lahiri S."/>
            <person name="Mastrian S.D."/>
            <person name="Miyashita H."/>
            <person name="Page L."/>
            <person name="Ramakrishna P."/>
            <person name="Satoh S."/>
            <person name="Sattley W.M."/>
            <person name="Shimada Y."/>
            <person name="Taylor H.L."/>
            <person name="Tomo T."/>
            <person name="Tsuchiya T."/>
            <person name="Wang Z.T."/>
            <person name="Raymond J."/>
            <person name="Mimuro M."/>
            <person name="Blankenship R.E."/>
            <person name="Touchman J.W."/>
        </authorList>
    </citation>
    <scope>NUCLEOTIDE SEQUENCE [LARGE SCALE GENOMIC DNA]</scope>
    <source>
        <strain evidence="2">MBIC 11017</strain>
    </source>
</reference>
<accession>B0CER2</accession>
<keyword evidence="2" id="KW-1185">Reference proteome</keyword>
<gene>
    <name evidence="1" type="ordered locus">AM1_3171</name>
</gene>
<protein>
    <submittedName>
        <fullName evidence="1">Uncharacterized protein</fullName>
    </submittedName>
</protein>
<evidence type="ECO:0000313" key="1">
    <source>
        <dbReference type="EMBL" id="ABW28167.1"/>
    </source>
</evidence>
<sequence>MGLNGGNAWVALFHVHDAGYREGDGFVSKTTPTASWMEREETYVKMTGKAGKLKVVESLNQLWMDSGG</sequence>
<dbReference type="OrthoDB" id="9849059at2"/>
<dbReference type="HOGENOM" id="CLU_2784344_0_0_3"/>
<dbReference type="EMBL" id="CP000828">
    <property type="protein sequence ID" value="ABW28167.1"/>
    <property type="molecule type" value="Genomic_DNA"/>
</dbReference>
<dbReference type="RefSeq" id="WP_012163590.1">
    <property type="nucleotide sequence ID" value="NC_009925.1"/>
</dbReference>
<organism evidence="1 2">
    <name type="scientific">Acaryochloris marina (strain MBIC 11017)</name>
    <dbReference type="NCBI Taxonomy" id="329726"/>
    <lineage>
        <taxon>Bacteria</taxon>
        <taxon>Bacillati</taxon>
        <taxon>Cyanobacteriota</taxon>
        <taxon>Cyanophyceae</taxon>
        <taxon>Acaryochloridales</taxon>
        <taxon>Acaryochloridaceae</taxon>
        <taxon>Acaryochloris</taxon>
    </lineage>
</organism>
<dbReference type="KEGG" id="amr:AM1_3171"/>